<reference evidence="2 3" key="1">
    <citation type="journal article" date="2012" name="Genet. Mol. Biol.">
        <title>Analysis of 16S rRNA and mxaF genes revealing insights into Methylobacterium niche-specific plant association.</title>
        <authorList>
            <person name="Dourado M.N."/>
            <person name="Andreote F.D."/>
            <person name="Dini-Andreote F."/>
            <person name="Conti R."/>
            <person name="Araujo J.M."/>
            <person name="Araujo W.L."/>
        </authorList>
    </citation>
    <scope>NUCLEOTIDE SEQUENCE [LARGE SCALE GENOMIC DNA]</scope>
    <source>
        <strain evidence="2 3">SR1.6/6</strain>
    </source>
</reference>
<name>A0A6B9FS30_9HYPH</name>
<dbReference type="RefSeq" id="WP_010686962.1">
    <property type="nucleotide sequence ID" value="NZ_CP043538.1"/>
</dbReference>
<evidence type="ECO:0000313" key="3">
    <source>
        <dbReference type="Proteomes" id="UP000012488"/>
    </source>
</evidence>
<protein>
    <recommendedName>
        <fullName evidence="4">Curlin</fullName>
    </recommendedName>
</protein>
<dbReference type="EMBL" id="CP043538">
    <property type="protein sequence ID" value="QGY03804.1"/>
    <property type="molecule type" value="Genomic_DNA"/>
</dbReference>
<organism evidence="2 3">
    <name type="scientific">Methylobacterium mesophilicum SR1.6/6</name>
    <dbReference type="NCBI Taxonomy" id="908290"/>
    <lineage>
        <taxon>Bacteria</taxon>
        <taxon>Pseudomonadati</taxon>
        <taxon>Pseudomonadota</taxon>
        <taxon>Alphaproteobacteria</taxon>
        <taxon>Hyphomicrobiales</taxon>
        <taxon>Methylobacteriaceae</taxon>
        <taxon>Methylobacterium</taxon>
    </lineage>
</organism>
<evidence type="ECO:0000313" key="2">
    <source>
        <dbReference type="EMBL" id="QGY03804.1"/>
    </source>
</evidence>
<dbReference type="OrthoDB" id="7594709at2"/>
<proteinExistence type="predicted"/>
<sequence>MRRLYQRRATGRALTLLVLAFAAGSAAAQERVSIEQVQVRAQRSTGGNPGTGIQESDYILGAQSGISLLSPSGYPAASSSAATNQARALQLGSGNVSTIDQLGSANIAIQNVIGAQNAVTQTQMGDGNRSAVSVVGNSNTIGTQQDGSRASAAVTVVGSNNAITTQQSAADTGAISITRIGNGPPLTVSRR</sequence>
<dbReference type="AlphaFoldDB" id="A0A6B9FS30"/>
<dbReference type="Proteomes" id="UP000012488">
    <property type="component" value="Chromosome"/>
</dbReference>
<keyword evidence="1" id="KW-0732">Signal</keyword>
<reference evidence="2 3" key="2">
    <citation type="journal article" date="2013" name="Genome Announc.">
        <title>Draft Genome Sequence of Methylobacterium mesophilicum Strain SR1.6/6, Isolated from Citrus sinensis.</title>
        <authorList>
            <person name="Marinho Almeida D."/>
            <person name="Dini-Andreote F."/>
            <person name="Camargo Neves A.A."/>
            <person name="Juca Ramos R.T."/>
            <person name="Andreote F.D."/>
            <person name="Carneiro A.R."/>
            <person name="Oliveira de Souza Lima A."/>
            <person name="Caracciolo Gomes de Sa P.H."/>
            <person name="Ribeiro Barbosa M.S."/>
            <person name="Araujo W.L."/>
            <person name="Silva A."/>
        </authorList>
    </citation>
    <scope>NUCLEOTIDE SEQUENCE [LARGE SCALE GENOMIC DNA]</scope>
    <source>
        <strain evidence="2 3">SR1.6/6</strain>
    </source>
</reference>
<feature type="signal peptide" evidence="1">
    <location>
        <begin position="1"/>
        <end position="28"/>
    </location>
</feature>
<feature type="chain" id="PRO_5025621169" description="Curlin" evidence="1">
    <location>
        <begin position="29"/>
        <end position="191"/>
    </location>
</feature>
<evidence type="ECO:0008006" key="4">
    <source>
        <dbReference type="Google" id="ProtNLM"/>
    </source>
</evidence>
<accession>A0A6B9FS30</accession>
<evidence type="ECO:0000256" key="1">
    <source>
        <dbReference type="SAM" id="SignalP"/>
    </source>
</evidence>
<gene>
    <name evidence="2" type="ORF">MMSR116_19315</name>
</gene>
<dbReference type="KEGG" id="mmes:MMSR116_19315"/>